<evidence type="ECO:0000256" key="1">
    <source>
        <dbReference type="SAM" id="MobiDB-lite"/>
    </source>
</evidence>
<feature type="compositionally biased region" description="Basic and acidic residues" evidence="1">
    <location>
        <begin position="114"/>
        <end position="129"/>
    </location>
</feature>
<feature type="region of interest" description="Disordered" evidence="1">
    <location>
        <begin position="103"/>
        <end position="129"/>
    </location>
</feature>
<reference evidence="2" key="1">
    <citation type="journal article" date="2023" name="G3 (Bethesda)">
        <title>A reference genome for the long-term kleptoplast-retaining sea slug Elysia crispata morphotype clarki.</title>
        <authorList>
            <person name="Eastman K.E."/>
            <person name="Pendleton A.L."/>
            <person name="Shaikh M.A."/>
            <person name="Suttiyut T."/>
            <person name="Ogas R."/>
            <person name="Tomko P."/>
            <person name="Gavelis G."/>
            <person name="Widhalm J.R."/>
            <person name="Wisecaver J.H."/>
        </authorList>
    </citation>
    <scope>NUCLEOTIDE SEQUENCE</scope>
    <source>
        <strain evidence="2">ECLA1</strain>
    </source>
</reference>
<evidence type="ECO:0000313" key="3">
    <source>
        <dbReference type="Proteomes" id="UP001283361"/>
    </source>
</evidence>
<evidence type="ECO:0000313" key="2">
    <source>
        <dbReference type="EMBL" id="KAK3787905.1"/>
    </source>
</evidence>
<gene>
    <name evidence="2" type="ORF">RRG08_008039</name>
</gene>
<sequence>MIVRRNKEASPSITFTRLVSSYNESYRLEVVRRTCQADSEQHNDPELVKKSFLDKEPALQRQSLIYFNKSLPIKVTVPYCLTVPNNDDRTRMFFLPLLLPKREEEAEGEEVESEGMRGQEEDNEVKEKK</sequence>
<dbReference type="EMBL" id="JAWDGP010001825">
    <property type="protein sequence ID" value="KAK3787905.1"/>
    <property type="molecule type" value="Genomic_DNA"/>
</dbReference>
<dbReference type="AlphaFoldDB" id="A0AAE1DZD1"/>
<proteinExistence type="predicted"/>
<name>A0AAE1DZD1_9GAST</name>
<organism evidence="2 3">
    <name type="scientific">Elysia crispata</name>
    <name type="common">lettuce slug</name>
    <dbReference type="NCBI Taxonomy" id="231223"/>
    <lineage>
        <taxon>Eukaryota</taxon>
        <taxon>Metazoa</taxon>
        <taxon>Spiralia</taxon>
        <taxon>Lophotrochozoa</taxon>
        <taxon>Mollusca</taxon>
        <taxon>Gastropoda</taxon>
        <taxon>Heterobranchia</taxon>
        <taxon>Euthyneura</taxon>
        <taxon>Panpulmonata</taxon>
        <taxon>Sacoglossa</taxon>
        <taxon>Placobranchoidea</taxon>
        <taxon>Plakobranchidae</taxon>
        <taxon>Elysia</taxon>
    </lineage>
</organism>
<comment type="caution">
    <text evidence="2">The sequence shown here is derived from an EMBL/GenBank/DDBJ whole genome shotgun (WGS) entry which is preliminary data.</text>
</comment>
<protein>
    <submittedName>
        <fullName evidence="2">Uncharacterized protein</fullName>
    </submittedName>
</protein>
<accession>A0AAE1DZD1</accession>
<dbReference type="Proteomes" id="UP001283361">
    <property type="component" value="Unassembled WGS sequence"/>
</dbReference>
<keyword evidence="3" id="KW-1185">Reference proteome</keyword>